<proteinExistence type="predicted"/>
<evidence type="ECO:0000256" key="1">
    <source>
        <dbReference type="SAM" id="Phobius"/>
    </source>
</evidence>
<keyword evidence="1" id="KW-0812">Transmembrane</keyword>
<dbReference type="InterPro" id="IPR053150">
    <property type="entry name" value="Teicoplanin_resist-assoc"/>
</dbReference>
<dbReference type="AlphaFoldDB" id="A0A1H4JS38"/>
<organism evidence="3 4">
    <name type="scientific">Nocardioides exalbidus</name>
    <dbReference type="NCBI Taxonomy" id="402596"/>
    <lineage>
        <taxon>Bacteria</taxon>
        <taxon>Bacillati</taxon>
        <taxon>Actinomycetota</taxon>
        <taxon>Actinomycetes</taxon>
        <taxon>Propionibacteriales</taxon>
        <taxon>Nocardioidaceae</taxon>
        <taxon>Nocardioides</taxon>
    </lineage>
</organism>
<feature type="domain" description="VanZ-like" evidence="2">
    <location>
        <begin position="80"/>
        <end position="161"/>
    </location>
</feature>
<evidence type="ECO:0000313" key="4">
    <source>
        <dbReference type="Proteomes" id="UP000198742"/>
    </source>
</evidence>
<feature type="transmembrane region" description="Helical" evidence="1">
    <location>
        <begin position="146"/>
        <end position="169"/>
    </location>
</feature>
<gene>
    <name evidence="3" type="ORF">SAMN04489844_0268</name>
</gene>
<dbReference type="Pfam" id="PF04892">
    <property type="entry name" value="VanZ"/>
    <property type="match status" value="1"/>
</dbReference>
<dbReference type="STRING" id="402596.SAMN04489844_0268"/>
<feature type="transmembrane region" description="Helical" evidence="1">
    <location>
        <begin position="6"/>
        <end position="26"/>
    </location>
</feature>
<dbReference type="OrthoDB" id="3296153at2"/>
<evidence type="ECO:0000259" key="2">
    <source>
        <dbReference type="Pfam" id="PF04892"/>
    </source>
</evidence>
<dbReference type="Proteomes" id="UP000198742">
    <property type="component" value="Unassembled WGS sequence"/>
</dbReference>
<feature type="transmembrane region" description="Helical" evidence="1">
    <location>
        <begin position="80"/>
        <end position="105"/>
    </location>
</feature>
<feature type="transmembrane region" description="Helical" evidence="1">
    <location>
        <begin position="112"/>
        <end position="134"/>
    </location>
</feature>
<sequence>MFREVPVLPVVLPLGAAVCLLLVWRLHRRRIFTWPRAAVALALGVYAGGIVANTVFPIFLDKPARSAEWDTYLALTPIAGYGVADAVTNVVVLAPLGVLVSLVLARPTWWRVVAVAAAASLGIETTQYVTALTLGGGHVADVNDLLFNVVGGALGLAVLAVLARVPAVARLVDRFRWR</sequence>
<protein>
    <submittedName>
        <fullName evidence="3">Glycopeptide antibiotics resistance protein</fullName>
    </submittedName>
</protein>
<dbReference type="PANTHER" id="PTHR36834:SF1">
    <property type="entry name" value="INTEGRAL MEMBRANE PROTEIN"/>
    <property type="match status" value="1"/>
</dbReference>
<keyword evidence="1" id="KW-1133">Transmembrane helix</keyword>
<name>A0A1H4JS38_9ACTN</name>
<evidence type="ECO:0000313" key="3">
    <source>
        <dbReference type="EMBL" id="SEB48957.1"/>
    </source>
</evidence>
<keyword evidence="4" id="KW-1185">Reference proteome</keyword>
<feature type="transmembrane region" description="Helical" evidence="1">
    <location>
        <begin position="38"/>
        <end position="60"/>
    </location>
</feature>
<dbReference type="PANTHER" id="PTHR36834">
    <property type="entry name" value="MEMBRANE PROTEIN-RELATED"/>
    <property type="match status" value="1"/>
</dbReference>
<dbReference type="RefSeq" id="WP_090967508.1">
    <property type="nucleotide sequence ID" value="NZ_FNRT01000002.1"/>
</dbReference>
<dbReference type="EMBL" id="FNRT01000002">
    <property type="protein sequence ID" value="SEB48957.1"/>
    <property type="molecule type" value="Genomic_DNA"/>
</dbReference>
<dbReference type="InterPro" id="IPR006976">
    <property type="entry name" value="VanZ-like"/>
</dbReference>
<keyword evidence="1" id="KW-0472">Membrane</keyword>
<accession>A0A1H4JS38</accession>
<reference evidence="4" key="1">
    <citation type="submission" date="2016-10" db="EMBL/GenBank/DDBJ databases">
        <authorList>
            <person name="Varghese N."/>
            <person name="Submissions S."/>
        </authorList>
    </citation>
    <scope>NUCLEOTIDE SEQUENCE [LARGE SCALE GENOMIC DNA]</scope>
    <source>
        <strain evidence="4">DSM 22017</strain>
    </source>
</reference>